<dbReference type="PANTHER" id="PTHR21404">
    <property type="entry name" value="HEN1"/>
    <property type="match status" value="1"/>
</dbReference>
<keyword evidence="4" id="KW-0489">Methyltransferase</keyword>
<evidence type="ECO:0000256" key="13">
    <source>
        <dbReference type="SAM" id="MobiDB-lite"/>
    </source>
</evidence>
<keyword evidence="7" id="KW-0479">Metal-binding</keyword>
<dbReference type="Gene3D" id="3.40.50.150">
    <property type="entry name" value="Vaccinia Virus protein VP39"/>
    <property type="match status" value="1"/>
</dbReference>
<feature type="non-terminal residue" evidence="14">
    <location>
        <position position="398"/>
    </location>
</feature>
<evidence type="ECO:0000256" key="2">
    <source>
        <dbReference type="ARBA" id="ARBA00009026"/>
    </source>
</evidence>
<evidence type="ECO:0000256" key="11">
    <source>
        <dbReference type="ARBA" id="ARBA00035025"/>
    </source>
</evidence>
<evidence type="ECO:0000256" key="10">
    <source>
        <dbReference type="ARBA" id="ARBA00023158"/>
    </source>
</evidence>
<accession>A0A9P5VGI1</accession>
<dbReference type="SUPFAM" id="SSF53335">
    <property type="entry name" value="S-adenosyl-L-methionine-dependent methyltransferases"/>
    <property type="match status" value="1"/>
</dbReference>
<evidence type="ECO:0000256" key="12">
    <source>
        <dbReference type="ARBA" id="ARBA00048418"/>
    </source>
</evidence>
<organism evidence="14 15">
    <name type="scientific">Podila minutissima</name>
    <dbReference type="NCBI Taxonomy" id="64525"/>
    <lineage>
        <taxon>Eukaryota</taxon>
        <taxon>Fungi</taxon>
        <taxon>Fungi incertae sedis</taxon>
        <taxon>Mucoromycota</taxon>
        <taxon>Mortierellomycotina</taxon>
        <taxon>Mortierellomycetes</taxon>
        <taxon>Mortierellales</taxon>
        <taxon>Mortierellaceae</taxon>
        <taxon>Podila</taxon>
    </lineage>
</organism>
<comment type="caution">
    <text evidence="14">The sequence shown here is derived from an EMBL/GenBank/DDBJ whole genome shotgun (WGS) entry which is preliminary data.</text>
</comment>
<comment type="similarity">
    <text evidence="2">Belongs to the methyltransferase superfamily. HEN1 family.</text>
</comment>
<evidence type="ECO:0000313" key="14">
    <source>
        <dbReference type="EMBL" id="KAF9322227.1"/>
    </source>
</evidence>
<evidence type="ECO:0000256" key="4">
    <source>
        <dbReference type="ARBA" id="ARBA00022603"/>
    </source>
</evidence>
<evidence type="ECO:0000256" key="5">
    <source>
        <dbReference type="ARBA" id="ARBA00022679"/>
    </source>
</evidence>
<dbReference type="GO" id="GO:0005634">
    <property type="term" value="C:nucleus"/>
    <property type="evidence" value="ECO:0007669"/>
    <property type="project" value="TreeGrafter"/>
</dbReference>
<keyword evidence="6" id="KW-0949">S-adenosyl-L-methionine</keyword>
<comment type="catalytic activity">
    <reaction evidence="12">
        <text>small RNA 3'-end nucleotide + S-adenosyl-L-methionine = small RNA 3'-end 2'-O-methylnucleotide + S-adenosyl-L-homocysteine + H(+)</text>
        <dbReference type="Rhea" id="RHEA:37887"/>
        <dbReference type="Rhea" id="RHEA-COMP:10415"/>
        <dbReference type="Rhea" id="RHEA-COMP:10416"/>
        <dbReference type="ChEBI" id="CHEBI:15378"/>
        <dbReference type="ChEBI" id="CHEBI:57856"/>
        <dbReference type="ChEBI" id="CHEBI:59789"/>
        <dbReference type="ChEBI" id="CHEBI:74896"/>
        <dbReference type="ChEBI" id="CHEBI:74898"/>
        <dbReference type="EC" id="2.1.1.386"/>
    </reaction>
</comment>
<dbReference type="PANTHER" id="PTHR21404:SF3">
    <property type="entry name" value="SMALL RNA 2'-O-METHYLTRANSFERASE"/>
    <property type="match status" value="1"/>
</dbReference>
<sequence length="398" mass="44624">VIDFGCGEASLTSILIGETWQDHQIRRIACVDIDLDCVTTAASACQPQEYDLGDGLRVHDLTIDLYQGSVSEADQRLMGYDALACAEVVEHLHPEMLAGFWKTVLGVYSPRLVIVTTPNAEFNVNFPQLMCSSAAQEYGYSASFTGVGNLPNQDPAVGFCTQIVVLKKMHSVAAPDIDSRSYTLHSSIKYPVYRTIHSETETLFHLHEIIGSFRPRLPKTVDPHEHWNYFHEPEDPEGKVVAPEDGKEAVLGLLPMECLWSSGKVRQYCRSRSNMVEILLMSPIVQVDVEHDLITFDDDHLFWKECDDRCDAARAEEDEKFRKGAEEDTMENSDDENDGDNYHNDVDVDNTFWPETADGWAGANTWGDEPSTEAVGWGSREWDQPSESWGDSWSAIPP</sequence>
<proteinExistence type="inferred from homology"/>
<evidence type="ECO:0000256" key="3">
    <source>
        <dbReference type="ARBA" id="ARBA00021330"/>
    </source>
</evidence>
<protein>
    <recommendedName>
        <fullName evidence="3">Small RNA 2'-O-methyltransferase</fullName>
        <ecNumber evidence="11">2.1.1.386</ecNumber>
    </recommendedName>
</protein>
<name>A0A9P5VGI1_9FUNG</name>
<feature type="region of interest" description="Disordered" evidence="13">
    <location>
        <begin position="320"/>
        <end position="398"/>
    </location>
</feature>
<reference evidence="14" key="1">
    <citation type="journal article" date="2020" name="Fungal Divers.">
        <title>Resolving the Mortierellaceae phylogeny through synthesis of multi-gene phylogenetics and phylogenomics.</title>
        <authorList>
            <person name="Vandepol N."/>
            <person name="Liber J."/>
            <person name="Desiro A."/>
            <person name="Na H."/>
            <person name="Kennedy M."/>
            <person name="Barry K."/>
            <person name="Grigoriev I.V."/>
            <person name="Miller A.N."/>
            <person name="O'Donnell K."/>
            <person name="Stajich J.E."/>
            <person name="Bonito G."/>
        </authorList>
    </citation>
    <scope>NUCLEOTIDE SEQUENCE</scope>
    <source>
        <strain evidence="14">NVP1</strain>
    </source>
</reference>
<evidence type="ECO:0000313" key="15">
    <source>
        <dbReference type="Proteomes" id="UP000696485"/>
    </source>
</evidence>
<keyword evidence="8" id="KW-0460">Magnesium</keyword>
<gene>
    <name evidence="14" type="primary">HENMT1</name>
    <name evidence="14" type="ORF">BG006_002450</name>
</gene>
<dbReference type="InterPro" id="IPR026610">
    <property type="entry name" value="Hen1"/>
</dbReference>
<dbReference type="InterPro" id="IPR029063">
    <property type="entry name" value="SAM-dependent_MTases_sf"/>
</dbReference>
<dbReference type="GO" id="GO:0003723">
    <property type="term" value="F:RNA binding"/>
    <property type="evidence" value="ECO:0007669"/>
    <property type="project" value="UniProtKB-KW"/>
</dbReference>
<evidence type="ECO:0000256" key="1">
    <source>
        <dbReference type="ARBA" id="ARBA00001946"/>
    </source>
</evidence>
<evidence type="ECO:0000256" key="7">
    <source>
        <dbReference type="ARBA" id="ARBA00022723"/>
    </source>
</evidence>
<dbReference type="AlphaFoldDB" id="A0A9P5VGI1"/>
<comment type="cofactor">
    <cofactor evidence="1">
        <name>Mg(2+)</name>
        <dbReference type="ChEBI" id="CHEBI:18420"/>
    </cofactor>
</comment>
<keyword evidence="10" id="KW-0943">RNA-mediated gene silencing</keyword>
<feature type="compositionally biased region" description="Acidic residues" evidence="13">
    <location>
        <begin position="327"/>
        <end position="339"/>
    </location>
</feature>
<dbReference type="GO" id="GO:0001510">
    <property type="term" value="P:RNA methylation"/>
    <property type="evidence" value="ECO:0007669"/>
    <property type="project" value="InterPro"/>
</dbReference>
<keyword evidence="9" id="KW-0694">RNA-binding</keyword>
<keyword evidence="5" id="KW-0808">Transferase</keyword>
<evidence type="ECO:0000256" key="9">
    <source>
        <dbReference type="ARBA" id="ARBA00022884"/>
    </source>
</evidence>
<evidence type="ECO:0000256" key="8">
    <source>
        <dbReference type="ARBA" id="ARBA00022842"/>
    </source>
</evidence>
<dbReference type="GO" id="GO:0005737">
    <property type="term" value="C:cytoplasm"/>
    <property type="evidence" value="ECO:0007669"/>
    <property type="project" value="TreeGrafter"/>
</dbReference>
<dbReference type="Proteomes" id="UP000696485">
    <property type="component" value="Unassembled WGS sequence"/>
</dbReference>
<dbReference type="EC" id="2.1.1.386" evidence="11"/>
<keyword evidence="15" id="KW-1185">Reference proteome</keyword>
<evidence type="ECO:0000256" key="6">
    <source>
        <dbReference type="ARBA" id="ARBA00022691"/>
    </source>
</evidence>
<dbReference type="GO" id="GO:0030422">
    <property type="term" value="P:siRNA processing"/>
    <property type="evidence" value="ECO:0007669"/>
    <property type="project" value="TreeGrafter"/>
</dbReference>
<dbReference type="EMBL" id="JAAAUY010001575">
    <property type="protein sequence ID" value="KAF9322227.1"/>
    <property type="molecule type" value="Genomic_DNA"/>
</dbReference>
<dbReference type="GO" id="GO:0090486">
    <property type="term" value="F:small RNA 2'-O-methyltransferase activity"/>
    <property type="evidence" value="ECO:0007669"/>
    <property type="project" value="UniProtKB-EC"/>
</dbReference>
<dbReference type="GO" id="GO:0046872">
    <property type="term" value="F:metal ion binding"/>
    <property type="evidence" value="ECO:0007669"/>
    <property type="project" value="UniProtKB-KW"/>
</dbReference>